<keyword evidence="3 14" id="KW-0919">Taste</keyword>
<reference evidence="16 17" key="1">
    <citation type="submission" date="2019-06" db="EMBL/GenBank/DDBJ databases">
        <title>Discovery of a novel chromosome fission-fusion reversal in muntjac.</title>
        <authorList>
            <person name="Mudd A.B."/>
            <person name="Bredeson J.V."/>
            <person name="Baum R."/>
            <person name="Hockemeyer D."/>
            <person name="Rokhsar D.S."/>
        </authorList>
    </citation>
    <scope>NUCLEOTIDE SEQUENCE [LARGE SCALE GENOMIC DNA]</scope>
    <source>
        <strain evidence="16">UCam_UCB_Mr</strain>
        <tissue evidence="16">Fibroblast cell line</tissue>
    </source>
</reference>
<evidence type="ECO:0000256" key="15">
    <source>
        <dbReference type="SAM" id="Phobius"/>
    </source>
</evidence>
<evidence type="ECO:0000256" key="2">
    <source>
        <dbReference type="ARBA" id="ARBA00007376"/>
    </source>
</evidence>
<evidence type="ECO:0000256" key="5">
    <source>
        <dbReference type="ARBA" id="ARBA00022692"/>
    </source>
</evidence>
<keyword evidence="8 14" id="KW-0472">Membrane</keyword>
<name>A0A5N3XPH0_MUNRE</name>
<evidence type="ECO:0000256" key="6">
    <source>
        <dbReference type="ARBA" id="ARBA00022989"/>
    </source>
</evidence>
<proteinExistence type="inferred from homology"/>
<evidence type="ECO:0000256" key="12">
    <source>
        <dbReference type="ARBA" id="ARBA00024847"/>
    </source>
</evidence>
<evidence type="ECO:0000313" key="16">
    <source>
        <dbReference type="EMBL" id="KAB0375925.1"/>
    </source>
</evidence>
<feature type="transmembrane region" description="Helical" evidence="15">
    <location>
        <begin position="27"/>
        <end position="52"/>
    </location>
</feature>
<sequence length="262" mass="28993">MEEAGGQGPRPRVVTGGRAKTQPAFTVLFTLLFVLLCILGLLANAFIVLVLSREWVRRGRLLPSDLILFSLGLSASACSGLEWGITSTISCIWSTTAVVPPGSSSVYPGTSQLRHLLVWLLAQLEQDSGNVLFLPLKLITLSIPGSVFLVSIALLIDCLRRRTWRMQHRAHSLQDPSSQAHTRALKSLVSFLVLYTLSFMSLIIDAAGFCSSESDWYWPWQILIYLCISIHPFILILGSLRLRGVFGQLILLARSFWVAEVV</sequence>
<dbReference type="PANTHER" id="PTHR11394:SF73">
    <property type="entry name" value="TASTE RECEPTOR TYPE 2 MEMBER 41"/>
    <property type="match status" value="1"/>
</dbReference>
<dbReference type="PANTHER" id="PTHR11394">
    <property type="entry name" value="TASTE RECEPTOR TYPE 2"/>
    <property type="match status" value="1"/>
</dbReference>
<comment type="function">
    <text evidence="12">Receptor that may play a role in the perception of bitterness and is gustducin-linked. May play a role in sensing the chemical composition of the gastrointestinal content. The activity of this receptor may stimulate alpha gustducin, mediate PLC-beta-2 activation and lead to the gating of TRPM5.</text>
</comment>
<dbReference type="Proteomes" id="UP000326062">
    <property type="component" value="Chromosome 6"/>
</dbReference>
<dbReference type="GO" id="GO:0004930">
    <property type="term" value="F:G protein-coupled receptor activity"/>
    <property type="evidence" value="ECO:0007669"/>
    <property type="project" value="UniProtKB-KW"/>
</dbReference>
<keyword evidence="7 14" id="KW-0297">G-protein coupled receptor</keyword>
<dbReference type="GO" id="GO:0033038">
    <property type="term" value="F:bitter taste receptor activity"/>
    <property type="evidence" value="ECO:0007669"/>
    <property type="project" value="InterPro"/>
</dbReference>
<keyword evidence="11 14" id="KW-0807">Transducer</keyword>
<evidence type="ECO:0000256" key="8">
    <source>
        <dbReference type="ARBA" id="ARBA00023136"/>
    </source>
</evidence>
<dbReference type="SUPFAM" id="SSF81321">
    <property type="entry name" value="Family A G protein-coupled receptor-like"/>
    <property type="match status" value="1"/>
</dbReference>
<feature type="transmembrane region" description="Helical" evidence="15">
    <location>
        <begin position="220"/>
        <end position="240"/>
    </location>
</feature>
<dbReference type="GO" id="GO:0016020">
    <property type="term" value="C:membrane"/>
    <property type="evidence" value="ECO:0007669"/>
    <property type="project" value="UniProtKB-SubCell"/>
</dbReference>
<gene>
    <name evidence="16" type="ORF">FD755_012568</name>
</gene>
<comment type="caution">
    <text evidence="16">The sequence shown here is derived from an EMBL/GenBank/DDBJ whole genome shotgun (WGS) entry which is preliminary data.</text>
</comment>
<comment type="subcellular location">
    <subcellularLocation>
        <location evidence="1 14">Membrane</location>
        <topology evidence="1 14">Multi-pass membrane protein</topology>
    </subcellularLocation>
</comment>
<keyword evidence="10" id="KW-0325">Glycoprotein</keyword>
<evidence type="ECO:0000313" key="17">
    <source>
        <dbReference type="Proteomes" id="UP000326062"/>
    </source>
</evidence>
<feature type="transmembrane region" description="Helical" evidence="15">
    <location>
        <begin position="138"/>
        <end position="159"/>
    </location>
</feature>
<organism evidence="16 17">
    <name type="scientific">Muntiacus reevesi</name>
    <name type="common">Reeves' muntjac</name>
    <name type="synonym">Cervus reevesi</name>
    <dbReference type="NCBI Taxonomy" id="9886"/>
    <lineage>
        <taxon>Eukaryota</taxon>
        <taxon>Metazoa</taxon>
        <taxon>Chordata</taxon>
        <taxon>Craniata</taxon>
        <taxon>Vertebrata</taxon>
        <taxon>Euteleostomi</taxon>
        <taxon>Mammalia</taxon>
        <taxon>Eutheria</taxon>
        <taxon>Laurasiatheria</taxon>
        <taxon>Artiodactyla</taxon>
        <taxon>Ruminantia</taxon>
        <taxon>Pecora</taxon>
        <taxon>Cervidae</taxon>
        <taxon>Muntiacinae</taxon>
        <taxon>Muntiacus</taxon>
    </lineage>
</organism>
<dbReference type="Gene3D" id="1.20.1070.10">
    <property type="entry name" value="Rhodopsin 7-helix transmembrane proteins"/>
    <property type="match status" value="1"/>
</dbReference>
<evidence type="ECO:0000256" key="11">
    <source>
        <dbReference type="ARBA" id="ARBA00023224"/>
    </source>
</evidence>
<dbReference type="Pfam" id="PF05296">
    <property type="entry name" value="TAS2R"/>
    <property type="match status" value="2"/>
</dbReference>
<protein>
    <recommendedName>
        <fullName evidence="14">Taste receptor type 2</fullName>
    </recommendedName>
</protein>
<keyword evidence="5 14" id="KW-0812">Transmembrane</keyword>
<evidence type="ECO:0000256" key="1">
    <source>
        <dbReference type="ARBA" id="ARBA00004141"/>
    </source>
</evidence>
<dbReference type="AlphaFoldDB" id="A0A5N3XPH0"/>
<dbReference type="InterPro" id="IPR007960">
    <property type="entry name" value="TAS2R"/>
</dbReference>
<keyword evidence="6 15" id="KW-1133">Transmembrane helix</keyword>
<keyword evidence="4 14" id="KW-0716">Sensory transduction</keyword>
<feature type="transmembrane region" description="Helical" evidence="15">
    <location>
        <begin position="188"/>
        <end position="208"/>
    </location>
</feature>
<evidence type="ECO:0000256" key="7">
    <source>
        <dbReference type="ARBA" id="ARBA00023040"/>
    </source>
</evidence>
<keyword evidence="17" id="KW-1185">Reference proteome</keyword>
<accession>A0A5N3XPH0</accession>
<evidence type="ECO:0000256" key="10">
    <source>
        <dbReference type="ARBA" id="ARBA00023180"/>
    </source>
</evidence>
<comment type="similarity">
    <text evidence="2 13">Belongs to the G-protein coupled receptor T2R family.</text>
</comment>
<evidence type="ECO:0000256" key="13">
    <source>
        <dbReference type="RuleBase" id="RU004423"/>
    </source>
</evidence>
<evidence type="ECO:0000256" key="14">
    <source>
        <dbReference type="RuleBase" id="RU004424"/>
    </source>
</evidence>
<evidence type="ECO:0000256" key="3">
    <source>
        <dbReference type="ARBA" id="ARBA00022480"/>
    </source>
</evidence>
<evidence type="ECO:0000256" key="4">
    <source>
        <dbReference type="ARBA" id="ARBA00022606"/>
    </source>
</evidence>
<keyword evidence="9 14" id="KW-0675">Receptor</keyword>
<dbReference type="EMBL" id="VCEB01000006">
    <property type="protein sequence ID" value="KAB0375925.1"/>
    <property type="molecule type" value="Genomic_DNA"/>
</dbReference>
<evidence type="ECO:0000256" key="9">
    <source>
        <dbReference type="ARBA" id="ARBA00023170"/>
    </source>
</evidence>